<comment type="caution">
    <text evidence="1">The sequence shown here is derived from an EMBL/GenBank/DDBJ whole genome shotgun (WGS) entry which is preliminary data.</text>
</comment>
<dbReference type="EMBL" id="JAWRVE010000174">
    <property type="protein sequence ID" value="KAL1851345.1"/>
    <property type="molecule type" value="Genomic_DNA"/>
</dbReference>
<protein>
    <recommendedName>
        <fullName evidence="3">EthD domain-containing protein</fullName>
    </recommendedName>
</protein>
<keyword evidence="2" id="KW-1185">Reference proteome</keyword>
<dbReference type="Proteomes" id="UP001583177">
    <property type="component" value="Unassembled WGS sequence"/>
</dbReference>
<organism evidence="1 2">
    <name type="scientific">Diaporthe australafricana</name>
    <dbReference type="NCBI Taxonomy" id="127596"/>
    <lineage>
        <taxon>Eukaryota</taxon>
        <taxon>Fungi</taxon>
        <taxon>Dikarya</taxon>
        <taxon>Ascomycota</taxon>
        <taxon>Pezizomycotina</taxon>
        <taxon>Sordariomycetes</taxon>
        <taxon>Sordariomycetidae</taxon>
        <taxon>Diaporthales</taxon>
        <taxon>Diaporthaceae</taxon>
        <taxon>Diaporthe</taxon>
    </lineage>
</organism>
<proteinExistence type="predicted"/>
<reference evidence="1 2" key="1">
    <citation type="journal article" date="2024" name="IMA Fungus">
        <title>IMA Genome - F19 : A genome assembly and annotation guide to empower mycologists, including annotated draft genome sequences of Ceratocystis pirilliformis, Diaporthe australafricana, Fusarium ophioides, Paecilomyces lecythidis, and Sporothrix stenoceras.</title>
        <authorList>
            <person name="Aylward J."/>
            <person name="Wilson A.M."/>
            <person name="Visagie C.M."/>
            <person name="Spraker J."/>
            <person name="Barnes I."/>
            <person name="Buitendag C."/>
            <person name="Ceriani C."/>
            <person name="Del Mar Angel L."/>
            <person name="du Plessis D."/>
            <person name="Fuchs T."/>
            <person name="Gasser K."/>
            <person name="Kramer D."/>
            <person name="Li W."/>
            <person name="Munsamy K."/>
            <person name="Piso A."/>
            <person name="Price J.L."/>
            <person name="Sonnekus B."/>
            <person name="Thomas C."/>
            <person name="van der Nest A."/>
            <person name="van Dijk A."/>
            <person name="van Heerden A."/>
            <person name="van Vuuren N."/>
            <person name="Yilmaz N."/>
            <person name="Duong T.A."/>
            <person name="van der Merwe N.A."/>
            <person name="Wingfield M.J."/>
            <person name="Wingfield B.D."/>
        </authorList>
    </citation>
    <scope>NUCLEOTIDE SEQUENCE [LARGE SCALE GENOMIC DNA]</scope>
    <source>
        <strain evidence="1 2">CMW 18300</strain>
    </source>
</reference>
<gene>
    <name evidence="1" type="ORF">Daus18300_012591</name>
</gene>
<evidence type="ECO:0000313" key="1">
    <source>
        <dbReference type="EMBL" id="KAL1851345.1"/>
    </source>
</evidence>
<accession>A0ABR3W247</accession>
<sequence>MTKEQGEEILAAYARIHAPLVQLGSDGLARFYARLTWPWSHTYESHETCLTSGWEWVEAEDKVLKDQAERLVMGDRYDSLLDGDGEPPDSLW</sequence>
<evidence type="ECO:0008006" key="3">
    <source>
        <dbReference type="Google" id="ProtNLM"/>
    </source>
</evidence>
<name>A0ABR3W247_9PEZI</name>
<evidence type="ECO:0000313" key="2">
    <source>
        <dbReference type="Proteomes" id="UP001583177"/>
    </source>
</evidence>